<reference evidence="3 4" key="2">
    <citation type="journal article" date="2016" name="Genome Announc.">
        <title>Draft Genome Sequence of Erythromycin- and Oxytetracycline-Sensitive Nocardia seriolae Strain U-1 (NBRC 110359).</title>
        <authorList>
            <person name="Imajoh M."/>
            <person name="Sukeda M."/>
            <person name="Shimizu M."/>
            <person name="Yamane J."/>
            <person name="Ohnishi K."/>
            <person name="Oshima S."/>
        </authorList>
    </citation>
    <scope>NUCLEOTIDE SEQUENCE [LARGE SCALE GENOMIC DNA]</scope>
    <source>
        <strain evidence="3 4">U-1</strain>
    </source>
</reference>
<feature type="transmembrane region" description="Helical" evidence="1">
    <location>
        <begin position="43"/>
        <end position="62"/>
    </location>
</feature>
<protein>
    <recommendedName>
        <fullName evidence="6">MFS transporter</fullName>
    </recommendedName>
</protein>
<dbReference type="AlphaFoldDB" id="A0ABC9Z2S2"/>
<keyword evidence="4" id="KW-1185">Reference proteome</keyword>
<dbReference type="EMBL" id="CP017839">
    <property type="protein sequence ID" value="APA98623.1"/>
    <property type="molecule type" value="Genomic_DNA"/>
</dbReference>
<dbReference type="Proteomes" id="UP000180166">
    <property type="component" value="Chromosome"/>
</dbReference>
<dbReference type="KEGG" id="nsr:NS506_04575"/>
<organism evidence="3 4">
    <name type="scientific">Nocardia seriolae</name>
    <dbReference type="NCBI Taxonomy" id="37332"/>
    <lineage>
        <taxon>Bacteria</taxon>
        <taxon>Bacillati</taxon>
        <taxon>Actinomycetota</taxon>
        <taxon>Actinomycetes</taxon>
        <taxon>Mycobacteriales</taxon>
        <taxon>Nocardiaceae</taxon>
        <taxon>Nocardia</taxon>
    </lineage>
</organism>
<proteinExistence type="predicted"/>
<evidence type="ECO:0000313" key="4">
    <source>
        <dbReference type="Proteomes" id="UP000037179"/>
    </source>
</evidence>
<evidence type="ECO:0000313" key="3">
    <source>
        <dbReference type="EMBL" id="GAP32127.1"/>
    </source>
</evidence>
<gene>
    <name evidence="2" type="ORF">NS506_04575</name>
    <name evidence="3" type="ORF">NSK11_contig00142-0020</name>
</gene>
<dbReference type="Proteomes" id="UP000037179">
    <property type="component" value="Unassembled WGS sequence"/>
</dbReference>
<keyword evidence="1" id="KW-1133">Transmembrane helix</keyword>
<dbReference type="GeneID" id="93374874"/>
<evidence type="ECO:0008006" key="6">
    <source>
        <dbReference type="Google" id="ProtNLM"/>
    </source>
</evidence>
<dbReference type="RefSeq" id="WP_033090601.1">
    <property type="nucleotide sequence ID" value="NZ_AP017900.1"/>
</dbReference>
<reference evidence="2 5" key="3">
    <citation type="submission" date="2016-10" db="EMBL/GenBank/DDBJ databases">
        <title>Genome sequence of Nocardia seriolae strain EM150506, isolated from Anguila japonica.</title>
        <authorList>
            <person name="Han H.-J."/>
        </authorList>
    </citation>
    <scope>NUCLEOTIDE SEQUENCE [LARGE SCALE GENOMIC DNA]</scope>
    <source>
        <strain evidence="2 5">EM150506</strain>
    </source>
</reference>
<evidence type="ECO:0000256" key="1">
    <source>
        <dbReference type="SAM" id="Phobius"/>
    </source>
</evidence>
<dbReference type="EMBL" id="BBYQ01000142">
    <property type="protein sequence ID" value="GAP32127.1"/>
    <property type="molecule type" value="Genomic_DNA"/>
</dbReference>
<evidence type="ECO:0000313" key="5">
    <source>
        <dbReference type="Proteomes" id="UP000180166"/>
    </source>
</evidence>
<reference evidence="4" key="1">
    <citation type="submission" date="2015-07" db="EMBL/GenBank/DDBJ databases">
        <title>Nocardia seriolae U-1 whole genome shotgun sequence.</title>
        <authorList>
            <person name="Imajoh M."/>
            <person name="Fukumoto Y."/>
            <person name="Sukeda M."/>
            <person name="Yamane J."/>
            <person name="Yamasaki K."/>
            <person name="Shimizu M."/>
            <person name="Ohnishi K."/>
            <person name="Oshima S."/>
        </authorList>
    </citation>
    <scope>NUCLEOTIDE SEQUENCE [LARGE SCALE GENOMIC DNA]</scope>
    <source>
        <strain evidence="4">U-1</strain>
    </source>
</reference>
<evidence type="ECO:0000313" key="2">
    <source>
        <dbReference type="EMBL" id="APA98623.1"/>
    </source>
</evidence>
<name>A0ABC9Z2S2_9NOCA</name>
<sequence>MDRTGGLAGDRGLRPLEPGYIPAGLRPVSAGYLSDAVGLSTGATLFALTLLALSLAAAAAVLRDRSALSPA</sequence>
<keyword evidence="1" id="KW-0472">Membrane</keyword>
<keyword evidence="1" id="KW-0812">Transmembrane</keyword>
<accession>A0ABC9Z2S2</accession>